<organism evidence="1 2">
    <name type="scientific">Vibrio gazogenes DSM 21264 = NBRC 103151</name>
    <dbReference type="NCBI Taxonomy" id="1123492"/>
    <lineage>
        <taxon>Bacteria</taxon>
        <taxon>Pseudomonadati</taxon>
        <taxon>Pseudomonadota</taxon>
        <taxon>Gammaproteobacteria</taxon>
        <taxon>Vibrionales</taxon>
        <taxon>Vibrionaceae</taxon>
        <taxon>Vibrio</taxon>
    </lineage>
</organism>
<keyword evidence="2" id="KW-1185">Reference proteome</keyword>
<evidence type="ECO:0000313" key="2">
    <source>
        <dbReference type="Proteomes" id="UP000184159"/>
    </source>
</evidence>
<proteinExistence type="predicted"/>
<protein>
    <submittedName>
        <fullName evidence="1">Uncharacterized protein</fullName>
    </submittedName>
</protein>
<gene>
    <name evidence="1" type="ORF">SAMN02745781_03376</name>
</gene>
<sequence>MSFKSNVTCDGNRCYSTCELDTNDPAQAEIEYYALQDRGWLIAFNDDYDYCPKCKPIVLAEMEDEANNVESGE</sequence>
<dbReference type="EMBL" id="FQUH01000019">
    <property type="protein sequence ID" value="SHF87369.1"/>
    <property type="molecule type" value="Genomic_DNA"/>
</dbReference>
<dbReference type="Proteomes" id="UP000184159">
    <property type="component" value="Unassembled WGS sequence"/>
</dbReference>
<accession>A0A1M5F776</accession>
<evidence type="ECO:0000313" key="1">
    <source>
        <dbReference type="EMBL" id="SHF87369.1"/>
    </source>
</evidence>
<name>A0A1M5F776_VIBGA</name>
<dbReference type="AlphaFoldDB" id="A0A1M5F776"/>
<dbReference type="RefSeq" id="WP_131814933.1">
    <property type="nucleotide sequence ID" value="NZ_FQUH01000019.1"/>
</dbReference>
<reference evidence="2" key="1">
    <citation type="submission" date="2016-11" db="EMBL/GenBank/DDBJ databases">
        <authorList>
            <person name="Varghese N."/>
            <person name="Submissions S."/>
        </authorList>
    </citation>
    <scope>NUCLEOTIDE SEQUENCE [LARGE SCALE GENOMIC DNA]</scope>
    <source>
        <strain evidence="2">DSM 21264</strain>
    </source>
</reference>